<dbReference type="SUPFAM" id="SSF51735">
    <property type="entry name" value="NAD(P)-binding Rossmann-fold domains"/>
    <property type="match status" value="2"/>
</dbReference>
<proteinExistence type="predicted"/>
<dbReference type="PANTHER" id="PTHR43833">
    <property type="entry name" value="POTASSIUM CHANNEL PROTEIN 2-RELATED-RELATED"/>
    <property type="match status" value="1"/>
</dbReference>
<keyword evidence="1" id="KW-0812">Transmembrane</keyword>
<sequence>MVRLTARLAGYLGSLLFLIAVYAIVYQWGMATLEGEPRSWYRALEVVVQSMTTTGYGQDAPWETLEMTLLLMLIQVTGIAYIFVAIPLFVVPWLQTIVQPTPPEHINGLEEHVIIVGYTDLCDTLIDELEGSGTPYVILEADEDRARELHEDGLTVLHDDLRTEGALDAAQLEDAIAVVVDATEREFVKTVLAVEERDPDASVLVLVADPTRARYFRYAGVDEVLSPKHRLGKALGDRVRDVVEPDLDDEIELGEAFDVVEFPVDPTTDLFGETVASSRRLEQTGATVLGAWVRGDFVTTLSERVRIDQNTALLVAGTESQLEDVAEITGSAGHRYRTAADPVVVVGAGLVGQSAHGTLERADLETVVVDREDGEHVDVVGDATTEETLHEAGIEDARTLIIALETDDEAILTALTARELNPDLEIIVGANAAASVSAMRTAGADYVLALPNVTGRMVTLRVFEREVMTLRDRLHLRQLDAPMVVDEELSTATIRQETGCTVVALERDGDLHTDVDGMQLGAGDSLVVAGTDRQIGQFRDAYGTD</sequence>
<dbReference type="InterPro" id="IPR036291">
    <property type="entry name" value="NAD(P)-bd_dom_sf"/>
</dbReference>
<dbReference type="KEGG" id="nbg:DV706_01675"/>
<keyword evidence="1" id="KW-0472">Membrane</keyword>
<dbReference type="GO" id="GO:0008324">
    <property type="term" value="F:monoatomic cation transmembrane transporter activity"/>
    <property type="evidence" value="ECO:0007669"/>
    <property type="project" value="InterPro"/>
</dbReference>
<dbReference type="AlphaFoldDB" id="A0A4D6HI70"/>
<dbReference type="PROSITE" id="PS51201">
    <property type="entry name" value="RCK_N"/>
    <property type="match status" value="1"/>
</dbReference>
<evidence type="ECO:0000259" key="2">
    <source>
        <dbReference type="PROSITE" id="PS51201"/>
    </source>
</evidence>
<keyword evidence="5" id="KW-0614">Plasmid</keyword>
<reference evidence="4 6" key="1">
    <citation type="journal article" date="2019" name="Nat. Commun.">
        <title>A new type of DNA phosphorothioation-based antiviral system in archaea.</title>
        <authorList>
            <person name="Xiong L."/>
            <person name="Liu S."/>
            <person name="Chen S."/>
            <person name="Xiao Y."/>
            <person name="Zhu B."/>
            <person name="Gao Y."/>
            <person name="Zhang Y."/>
            <person name="Chen B."/>
            <person name="Luo J."/>
            <person name="Deng Z."/>
            <person name="Chen X."/>
            <person name="Wang L."/>
            <person name="Chen S."/>
        </authorList>
    </citation>
    <scope>NUCLEOTIDE SEQUENCE [LARGE SCALE GENOMIC DNA]</scope>
    <source>
        <strain evidence="4 6">JCM 10635</strain>
        <plasmid evidence="5 6">unnamed1</plasmid>
    </source>
</reference>
<dbReference type="Pfam" id="PF02080">
    <property type="entry name" value="TrkA_C"/>
    <property type="match status" value="1"/>
</dbReference>
<dbReference type="GO" id="GO:0006813">
    <property type="term" value="P:potassium ion transport"/>
    <property type="evidence" value="ECO:0007669"/>
    <property type="project" value="InterPro"/>
</dbReference>
<evidence type="ECO:0000256" key="1">
    <source>
        <dbReference type="SAM" id="Phobius"/>
    </source>
</evidence>
<feature type="domain" description="RCK N-terminal" evidence="2">
    <location>
        <begin position="340"/>
        <end position="448"/>
    </location>
</feature>
<dbReference type="Gene3D" id="3.30.70.1450">
    <property type="entry name" value="Regulator of K+ conductance, C-terminal domain"/>
    <property type="match status" value="2"/>
</dbReference>
<geneLocation type="plasmid" evidence="5">
    <name>unnamed1</name>
</geneLocation>
<gene>
    <name evidence="4" type="ORF">DV706_01675</name>
    <name evidence="5" type="ORF">DV706_15595</name>
</gene>
<dbReference type="Gene3D" id="1.10.287.70">
    <property type="match status" value="1"/>
</dbReference>
<dbReference type="InterPro" id="IPR006037">
    <property type="entry name" value="RCK_C"/>
</dbReference>
<evidence type="ECO:0000313" key="5">
    <source>
        <dbReference type="EMBL" id="QCC56005.1"/>
    </source>
</evidence>
<feature type="domain" description="RCK C-terminal" evidence="3">
    <location>
        <begin position="247"/>
        <end position="331"/>
    </location>
</feature>
<dbReference type="PROSITE" id="PS51202">
    <property type="entry name" value="RCK_C"/>
    <property type="match status" value="2"/>
</dbReference>
<feature type="domain" description="RCK C-terminal" evidence="3">
    <location>
        <begin position="465"/>
        <end position="544"/>
    </location>
</feature>
<dbReference type="EMBL" id="CP031306">
    <property type="protein sequence ID" value="QCC56005.1"/>
    <property type="molecule type" value="Genomic_DNA"/>
</dbReference>
<dbReference type="GeneID" id="39852693"/>
<evidence type="ECO:0000313" key="6">
    <source>
        <dbReference type="Proteomes" id="UP000296822"/>
    </source>
</evidence>
<name>A0A4D6HI70_9EURY</name>
<accession>A0A4D6HI70</accession>
<dbReference type="InterPro" id="IPR050721">
    <property type="entry name" value="Trk_Ktr_HKT_K-transport"/>
</dbReference>
<dbReference type="KEGG" id="nbg:DV706_15595"/>
<protein>
    <submittedName>
        <fullName evidence="4">Potassium transporter TrkA</fullName>
    </submittedName>
</protein>
<dbReference type="Pfam" id="PF02254">
    <property type="entry name" value="TrkA_N"/>
    <property type="match status" value="2"/>
</dbReference>
<dbReference type="InterPro" id="IPR036721">
    <property type="entry name" value="RCK_C_sf"/>
</dbReference>
<evidence type="ECO:0000259" key="3">
    <source>
        <dbReference type="PROSITE" id="PS51202"/>
    </source>
</evidence>
<dbReference type="Proteomes" id="UP000296822">
    <property type="component" value="Plasmid unnamed1"/>
</dbReference>
<dbReference type="EMBL" id="CP031305">
    <property type="protein sequence ID" value="QCC53301.1"/>
    <property type="molecule type" value="Genomic_DNA"/>
</dbReference>
<dbReference type="PANTHER" id="PTHR43833:SF9">
    <property type="entry name" value="POTASSIUM CHANNEL PROTEIN YUGO-RELATED"/>
    <property type="match status" value="1"/>
</dbReference>
<feature type="transmembrane region" description="Helical" evidence="1">
    <location>
        <begin position="69"/>
        <end position="94"/>
    </location>
</feature>
<dbReference type="SUPFAM" id="SSF81324">
    <property type="entry name" value="Voltage-gated potassium channels"/>
    <property type="match status" value="1"/>
</dbReference>
<dbReference type="InterPro" id="IPR003148">
    <property type="entry name" value="RCK_N"/>
</dbReference>
<dbReference type="SUPFAM" id="SSF116726">
    <property type="entry name" value="TrkA C-terminal domain-like"/>
    <property type="match status" value="2"/>
</dbReference>
<organism evidence="4 6">
    <name type="scientific">Natronorubrum bangense</name>
    <dbReference type="NCBI Taxonomy" id="61858"/>
    <lineage>
        <taxon>Archaea</taxon>
        <taxon>Methanobacteriati</taxon>
        <taxon>Methanobacteriota</taxon>
        <taxon>Stenosarchaea group</taxon>
        <taxon>Halobacteria</taxon>
        <taxon>Halobacteriales</taxon>
        <taxon>Natrialbaceae</taxon>
        <taxon>Natronorubrum</taxon>
    </lineage>
</organism>
<dbReference type="Gene3D" id="3.40.50.720">
    <property type="entry name" value="NAD(P)-binding Rossmann-like Domain"/>
    <property type="match status" value="2"/>
</dbReference>
<keyword evidence="1" id="KW-1133">Transmembrane helix</keyword>
<dbReference type="Proteomes" id="UP000296822">
    <property type="component" value="Chromosome"/>
</dbReference>
<evidence type="ECO:0000313" key="4">
    <source>
        <dbReference type="EMBL" id="QCC53301.1"/>
    </source>
</evidence>
<dbReference type="RefSeq" id="WP_006068007.1">
    <property type="nucleotide sequence ID" value="NZ_CP031305.1"/>
</dbReference>